<keyword evidence="2" id="KW-1185">Reference proteome</keyword>
<comment type="caution">
    <text evidence="1">The sequence shown here is derived from an EMBL/GenBank/DDBJ whole genome shotgun (WGS) entry which is preliminary data.</text>
</comment>
<sequence>MYARRGERHHLHLDPGLVHRVQPRPAQFKERRGQIGEIENRIAGNRRQFAPGGLDLGQQEMFFEDDDLHLTAFRFRRWLQMT</sequence>
<evidence type="ECO:0000313" key="2">
    <source>
        <dbReference type="Proteomes" id="UP000640426"/>
    </source>
</evidence>
<reference evidence="2" key="1">
    <citation type="submission" date="2020-12" db="EMBL/GenBank/DDBJ databases">
        <title>Hymenobacter sp.</title>
        <authorList>
            <person name="Kim M.K."/>
        </authorList>
    </citation>
    <scope>NUCLEOTIDE SEQUENCE [LARGE SCALE GENOMIC DNA]</scope>
    <source>
        <strain evidence="2">BT553</strain>
    </source>
</reference>
<organism evidence="1 2">
    <name type="scientific">Sphingomonas mollis</name>
    <dbReference type="NCBI Taxonomy" id="2795726"/>
    <lineage>
        <taxon>Bacteria</taxon>
        <taxon>Pseudomonadati</taxon>
        <taxon>Pseudomonadota</taxon>
        <taxon>Alphaproteobacteria</taxon>
        <taxon>Sphingomonadales</taxon>
        <taxon>Sphingomonadaceae</taxon>
        <taxon>Sphingomonas</taxon>
    </lineage>
</organism>
<protein>
    <submittedName>
        <fullName evidence="1">Uncharacterized protein</fullName>
    </submittedName>
</protein>
<accession>A0ABS0XSJ3</accession>
<evidence type="ECO:0000313" key="1">
    <source>
        <dbReference type="EMBL" id="MBJ6122997.1"/>
    </source>
</evidence>
<name>A0ABS0XSJ3_9SPHN</name>
<proteinExistence type="predicted"/>
<dbReference type="Proteomes" id="UP000640426">
    <property type="component" value="Unassembled WGS sequence"/>
</dbReference>
<gene>
    <name evidence="1" type="ORF">JAO74_14460</name>
</gene>
<dbReference type="EMBL" id="JAELXS010000008">
    <property type="protein sequence ID" value="MBJ6122997.1"/>
    <property type="molecule type" value="Genomic_DNA"/>
</dbReference>
<dbReference type="RefSeq" id="WP_199039566.1">
    <property type="nucleotide sequence ID" value="NZ_JAELXS010000008.1"/>
</dbReference>